<feature type="coiled-coil region" evidence="9">
    <location>
        <begin position="76"/>
        <end position="103"/>
    </location>
</feature>
<dbReference type="PROSITE" id="PS50970">
    <property type="entry name" value="HCY"/>
    <property type="match status" value="1"/>
</dbReference>
<dbReference type="Proteomes" id="UP000055014">
    <property type="component" value="Unassembled WGS sequence"/>
</dbReference>
<protein>
    <submittedName>
        <fullName evidence="11">Methionine synthase</fullName>
    </submittedName>
</protein>
<keyword evidence="2 8" id="KW-0489">Methyltransferase</keyword>
<evidence type="ECO:0000256" key="6">
    <source>
        <dbReference type="ARBA" id="ARBA00023285"/>
    </source>
</evidence>
<reference evidence="12" key="1">
    <citation type="journal article" date="2015" name="MBio">
        <title>Genome-Resolved Metagenomic Analysis Reveals Roles for Candidate Phyla and Other Microbial Community Members in Biogeochemical Transformations in Oil Reservoirs.</title>
        <authorList>
            <person name="Hu P."/>
            <person name="Tom L."/>
            <person name="Singh A."/>
            <person name="Thomas B.C."/>
            <person name="Baker B.J."/>
            <person name="Piceno Y.M."/>
            <person name="Andersen G.L."/>
            <person name="Banfield J.F."/>
        </authorList>
    </citation>
    <scope>NUCLEOTIDE SEQUENCE [LARGE SCALE GENOMIC DNA]</scope>
</reference>
<dbReference type="InterPro" id="IPR050554">
    <property type="entry name" value="Met_Synthase/Corrinoid"/>
</dbReference>
<dbReference type="GO" id="GO:0005829">
    <property type="term" value="C:cytosol"/>
    <property type="evidence" value="ECO:0007669"/>
    <property type="project" value="TreeGrafter"/>
</dbReference>
<keyword evidence="4" id="KW-0949">S-adenosyl-L-methionine</keyword>
<evidence type="ECO:0000256" key="4">
    <source>
        <dbReference type="ARBA" id="ARBA00022691"/>
    </source>
</evidence>
<dbReference type="PATRIC" id="fig|1236046.5.peg.713"/>
<evidence type="ECO:0000313" key="11">
    <source>
        <dbReference type="EMBL" id="KUK89543.1"/>
    </source>
</evidence>
<gene>
    <name evidence="11" type="ORF">XE02_0974</name>
</gene>
<dbReference type="InterPro" id="IPR036589">
    <property type="entry name" value="HCY_dom_sf"/>
</dbReference>
<keyword evidence="6" id="KW-0170">Cobalt</keyword>
<accession>A0A101I6D9</accession>
<name>A0A101I6D9_9BACT</name>
<evidence type="ECO:0000313" key="12">
    <source>
        <dbReference type="Proteomes" id="UP000055014"/>
    </source>
</evidence>
<evidence type="ECO:0000256" key="7">
    <source>
        <dbReference type="PIRSR" id="PIRSR037505-2"/>
    </source>
</evidence>
<dbReference type="GO" id="GO:0050667">
    <property type="term" value="P:homocysteine metabolic process"/>
    <property type="evidence" value="ECO:0007669"/>
    <property type="project" value="TreeGrafter"/>
</dbReference>
<comment type="similarity">
    <text evidence="1">Belongs to the vitamin-B12 dependent methionine synthase family.</text>
</comment>
<evidence type="ECO:0000259" key="10">
    <source>
        <dbReference type="PROSITE" id="PS50970"/>
    </source>
</evidence>
<dbReference type="PANTHER" id="PTHR45833:SF1">
    <property type="entry name" value="METHIONINE SYNTHASE"/>
    <property type="match status" value="1"/>
</dbReference>
<dbReference type="GO" id="GO:0008270">
    <property type="term" value="F:zinc ion binding"/>
    <property type="evidence" value="ECO:0007669"/>
    <property type="project" value="InterPro"/>
</dbReference>
<keyword evidence="3 8" id="KW-0808">Transferase</keyword>
<feature type="binding site" evidence="7 8">
    <location>
        <position position="288"/>
    </location>
    <ligand>
        <name>Zn(2+)</name>
        <dbReference type="ChEBI" id="CHEBI:29105"/>
    </ligand>
</feature>
<organism evidence="11 12">
    <name type="scientific">Mesotoga infera</name>
    <dbReference type="NCBI Taxonomy" id="1236046"/>
    <lineage>
        <taxon>Bacteria</taxon>
        <taxon>Thermotogati</taxon>
        <taxon>Thermotogota</taxon>
        <taxon>Thermotogae</taxon>
        <taxon>Kosmotogales</taxon>
        <taxon>Kosmotogaceae</taxon>
        <taxon>Mesotoga</taxon>
    </lineage>
</organism>
<dbReference type="Gene3D" id="3.20.20.330">
    <property type="entry name" value="Homocysteine-binding-like domain"/>
    <property type="match status" value="1"/>
</dbReference>
<keyword evidence="5 7" id="KW-0479">Metal-binding</keyword>
<dbReference type="GO" id="GO:0008705">
    <property type="term" value="F:methionine synthase activity"/>
    <property type="evidence" value="ECO:0007669"/>
    <property type="project" value="TreeGrafter"/>
</dbReference>
<comment type="cofactor">
    <cofactor evidence="7">
        <name>Zn(2+)</name>
        <dbReference type="ChEBI" id="CHEBI:29105"/>
    </cofactor>
    <text evidence="7">Binds 1 zinc ion per subunit.</text>
</comment>
<dbReference type="EMBL" id="LGGW01000083">
    <property type="protein sequence ID" value="KUK89543.1"/>
    <property type="molecule type" value="Genomic_DNA"/>
</dbReference>
<evidence type="ECO:0000256" key="8">
    <source>
        <dbReference type="PROSITE-ProRule" id="PRU00333"/>
    </source>
</evidence>
<feature type="binding site" evidence="7 8">
    <location>
        <position position="287"/>
    </location>
    <ligand>
        <name>Zn(2+)</name>
        <dbReference type="ChEBI" id="CHEBI:29105"/>
    </ligand>
</feature>
<keyword evidence="7 8" id="KW-0862">Zinc</keyword>
<evidence type="ECO:0000256" key="5">
    <source>
        <dbReference type="ARBA" id="ARBA00022723"/>
    </source>
</evidence>
<keyword evidence="9" id="KW-0175">Coiled coil</keyword>
<evidence type="ECO:0000256" key="9">
    <source>
        <dbReference type="SAM" id="Coils"/>
    </source>
</evidence>
<dbReference type="AlphaFoldDB" id="A0A101I6D9"/>
<feature type="binding site" evidence="7 8">
    <location>
        <position position="222"/>
    </location>
    <ligand>
        <name>Zn(2+)</name>
        <dbReference type="ChEBI" id="CHEBI:29105"/>
    </ligand>
</feature>
<dbReference type="InterPro" id="IPR017226">
    <property type="entry name" value="BHMT-like"/>
</dbReference>
<dbReference type="Pfam" id="PF02574">
    <property type="entry name" value="S-methyl_trans"/>
    <property type="match status" value="1"/>
</dbReference>
<proteinExistence type="inferred from homology"/>
<evidence type="ECO:0000256" key="3">
    <source>
        <dbReference type="ARBA" id="ARBA00022679"/>
    </source>
</evidence>
<dbReference type="PANTHER" id="PTHR45833">
    <property type="entry name" value="METHIONINE SYNTHASE"/>
    <property type="match status" value="1"/>
</dbReference>
<sequence length="305" mass="33468">MLNDKKKNENSKFWELLQQRILVIDGAMGTMLQENGLQPGECPEMWNLTHPEIVSKIHSAYLEAGADIILTNTFGANGVKLKKLNLQNQLEDINQEAVKLARKEVNIYCEKQSVEALVGGSIGPTGEILEPCGPLTNEEAYRGYQEQIIVLASSGVDLIVLETFYNLDEIKIALKAVKENSNLPVFASMSFDESLKTIYGISPEKAVEELFREGADGVGANCGSGPELLYQVVSRMRAITDAPLLVEPNAGIPYLENNKVIYPTTPQEMAEYAGKFVQLRVNIIGGCCGTTPEHIKAIAPVIKKE</sequence>
<comment type="caution">
    <text evidence="11">The sequence shown here is derived from an EMBL/GenBank/DDBJ whole genome shotgun (WGS) entry which is preliminary data.</text>
</comment>
<dbReference type="PIRSF" id="PIRSF037505">
    <property type="entry name" value="Betaine_HMT"/>
    <property type="match status" value="1"/>
</dbReference>
<dbReference type="GO" id="GO:0032259">
    <property type="term" value="P:methylation"/>
    <property type="evidence" value="ECO:0007669"/>
    <property type="project" value="UniProtKB-KW"/>
</dbReference>
<evidence type="ECO:0000256" key="2">
    <source>
        <dbReference type="ARBA" id="ARBA00022603"/>
    </source>
</evidence>
<feature type="domain" description="Hcy-binding" evidence="10">
    <location>
        <begin position="10"/>
        <end position="302"/>
    </location>
</feature>
<dbReference type="SUPFAM" id="SSF82282">
    <property type="entry name" value="Homocysteine S-methyltransferase"/>
    <property type="match status" value="1"/>
</dbReference>
<evidence type="ECO:0000256" key="1">
    <source>
        <dbReference type="ARBA" id="ARBA00010398"/>
    </source>
</evidence>
<dbReference type="GO" id="GO:0046653">
    <property type="term" value="P:tetrahydrofolate metabolic process"/>
    <property type="evidence" value="ECO:0007669"/>
    <property type="project" value="TreeGrafter"/>
</dbReference>
<dbReference type="InterPro" id="IPR003726">
    <property type="entry name" value="HCY_dom"/>
</dbReference>